<dbReference type="AlphaFoldDB" id="B9L1J6"/>
<evidence type="ECO:0000313" key="1">
    <source>
        <dbReference type="EMBL" id="ACM05814.1"/>
    </source>
</evidence>
<keyword evidence="2" id="KW-1185">Reference proteome</keyword>
<dbReference type="EMBL" id="CP001275">
    <property type="protein sequence ID" value="ACM05814.1"/>
    <property type="molecule type" value="Genomic_DNA"/>
</dbReference>
<dbReference type="KEGG" id="tro:trd_1256"/>
<organism evidence="1 2">
    <name type="scientific">Thermomicrobium roseum (strain ATCC 27502 / DSM 5159 / P-2)</name>
    <dbReference type="NCBI Taxonomy" id="309801"/>
    <lineage>
        <taxon>Bacteria</taxon>
        <taxon>Pseudomonadati</taxon>
        <taxon>Thermomicrobiota</taxon>
        <taxon>Thermomicrobia</taxon>
        <taxon>Thermomicrobiales</taxon>
        <taxon>Thermomicrobiaceae</taxon>
        <taxon>Thermomicrobium</taxon>
    </lineage>
</organism>
<dbReference type="HOGENOM" id="CLU_2541506_0_0_0"/>
<proteinExistence type="predicted"/>
<accession>B9L1J6</accession>
<reference evidence="1 2" key="1">
    <citation type="journal article" date="2009" name="PLoS ONE">
        <title>Complete genome sequence of the aerobic CO-oxidizing thermophile Thermomicrobium roseum.</title>
        <authorList>
            <person name="Wu D."/>
            <person name="Raymond J."/>
            <person name="Wu M."/>
            <person name="Chatterji S."/>
            <person name="Ren Q."/>
            <person name="Graham J.E."/>
            <person name="Bryant D.A."/>
            <person name="Robb F."/>
            <person name="Colman A."/>
            <person name="Tallon L.J."/>
            <person name="Badger J.H."/>
            <person name="Madupu R."/>
            <person name="Ward N.L."/>
            <person name="Eisen J.A."/>
        </authorList>
    </citation>
    <scope>NUCLEOTIDE SEQUENCE [LARGE SCALE GENOMIC DNA]</scope>
    <source>
        <strain evidence="2">ATCC 27502 / DSM 5159 / P-2</strain>
    </source>
</reference>
<sequence>MRAGGTVLTMGTVTLTPIPGSSRRTALHQSGVAAILVDEAVLVVDLVRSDRCRKGLCSGATGCERRSVILLRVASGADGVTHD</sequence>
<evidence type="ECO:0000313" key="2">
    <source>
        <dbReference type="Proteomes" id="UP000000447"/>
    </source>
</evidence>
<dbReference type="Proteomes" id="UP000000447">
    <property type="component" value="Chromosome"/>
</dbReference>
<dbReference type="STRING" id="309801.trd_1256"/>
<gene>
    <name evidence="1" type="ordered locus">trd_1256</name>
</gene>
<protein>
    <submittedName>
        <fullName evidence="1">Uncharacterized protein</fullName>
    </submittedName>
</protein>
<name>B9L1J6_THERP</name>